<dbReference type="EMBL" id="ACBZ01000145">
    <property type="protein sequence ID" value="EEG48432.1"/>
    <property type="molecule type" value="Genomic_DNA"/>
</dbReference>
<keyword evidence="2" id="KW-0812">Transmembrane</keyword>
<proteinExistence type="predicted"/>
<evidence type="ECO:0000313" key="4">
    <source>
        <dbReference type="EMBL" id="EEG48432.1"/>
    </source>
</evidence>
<evidence type="ECO:0000256" key="2">
    <source>
        <dbReference type="SAM" id="Phobius"/>
    </source>
</evidence>
<protein>
    <recommendedName>
        <fullName evidence="6">Gram-positive pilin subunit D1 N-terminal domain-containing protein</fullName>
    </recommendedName>
</protein>
<feature type="transmembrane region" description="Helical" evidence="2">
    <location>
        <begin position="216"/>
        <end position="235"/>
    </location>
</feature>
<dbReference type="AlphaFoldDB" id="C0CP48"/>
<dbReference type="Proteomes" id="UP000003100">
    <property type="component" value="Unassembled WGS sequence"/>
</dbReference>
<keyword evidence="3" id="KW-0732">Signal</keyword>
<dbReference type="PATRIC" id="fig|476272.21.peg.779"/>
<organism evidence="4 5">
    <name type="scientific">Blautia hydrogenotrophica (strain DSM 10507 / JCM 14656 / S5a33)</name>
    <name type="common">Ruminococcus hydrogenotrophicus</name>
    <dbReference type="NCBI Taxonomy" id="476272"/>
    <lineage>
        <taxon>Bacteria</taxon>
        <taxon>Bacillati</taxon>
        <taxon>Bacillota</taxon>
        <taxon>Clostridia</taxon>
        <taxon>Lachnospirales</taxon>
        <taxon>Lachnospiraceae</taxon>
        <taxon>Blautia</taxon>
    </lineage>
</organism>
<accession>C0CP48</accession>
<comment type="caution">
    <text evidence="4">The sequence shown here is derived from an EMBL/GenBank/DDBJ whole genome shotgun (WGS) entry which is preliminary data.</text>
</comment>
<dbReference type="Gene3D" id="2.60.40.10">
    <property type="entry name" value="Immunoglobulins"/>
    <property type="match status" value="1"/>
</dbReference>
<evidence type="ECO:0000313" key="5">
    <source>
        <dbReference type="Proteomes" id="UP000003100"/>
    </source>
</evidence>
<sequence length="243" mass="26189">MRRLFRSGGKRKGLAALLVLSVFFSPARPAQAESYDPGRLGSICISLTDLGTDREDVLFELYKVGTLKAGSDYQWVLDEALVGTGVDLNSMDTTEKTMEITQTLADAVEDSGLKALSGTTDSEGKAEFTGLTQGKYLLIQPGDDYGIVSPSLVTVPYWEEEWIYDVEVTPKAAAPGEEPGKPTGTKGRPISPNLSTKKNTQDPVRRSSVKTGDENLPAVWAGLLAAAGMVVAMAGRRKMEKRK</sequence>
<feature type="chain" id="PRO_5002896902" description="Gram-positive pilin subunit D1 N-terminal domain-containing protein" evidence="3">
    <location>
        <begin position="33"/>
        <end position="243"/>
    </location>
</feature>
<evidence type="ECO:0000256" key="1">
    <source>
        <dbReference type="SAM" id="MobiDB-lite"/>
    </source>
</evidence>
<evidence type="ECO:0008006" key="6">
    <source>
        <dbReference type="Google" id="ProtNLM"/>
    </source>
</evidence>
<dbReference type="HOGENOM" id="CLU_1140844_0_0_9"/>
<gene>
    <name evidence="4" type="ORF">RUMHYD_02649</name>
</gene>
<reference evidence="4 5" key="2">
    <citation type="submission" date="2009-02" db="EMBL/GenBank/DDBJ databases">
        <title>Draft genome sequence of Blautia hydrogenotrophica DSM 10507 (Ruminococcus hydrogenotrophicus DSM 10507).</title>
        <authorList>
            <person name="Sudarsanam P."/>
            <person name="Ley R."/>
            <person name="Guruge J."/>
            <person name="Turnbaugh P.J."/>
            <person name="Mahowald M."/>
            <person name="Liep D."/>
            <person name="Gordon J."/>
        </authorList>
    </citation>
    <scope>NUCLEOTIDE SEQUENCE [LARGE SCALE GENOMIC DNA]</scope>
    <source>
        <strain evidence="5">DSM 10507 / JCM 14656 / S5a33</strain>
    </source>
</reference>
<keyword evidence="5" id="KW-1185">Reference proteome</keyword>
<name>C0CP48_BLAHS</name>
<keyword evidence="2" id="KW-0472">Membrane</keyword>
<dbReference type="eggNOG" id="ENOG50339FG">
    <property type="taxonomic scope" value="Bacteria"/>
</dbReference>
<dbReference type="RefSeq" id="WP_005950185.1">
    <property type="nucleotide sequence ID" value="NZ_CP136423.1"/>
</dbReference>
<feature type="region of interest" description="Disordered" evidence="1">
    <location>
        <begin position="173"/>
        <end position="212"/>
    </location>
</feature>
<keyword evidence="2" id="KW-1133">Transmembrane helix</keyword>
<feature type="signal peptide" evidence="3">
    <location>
        <begin position="1"/>
        <end position="32"/>
    </location>
</feature>
<reference evidence="4 5" key="1">
    <citation type="submission" date="2009-01" db="EMBL/GenBank/DDBJ databases">
        <authorList>
            <person name="Fulton L."/>
            <person name="Clifton S."/>
            <person name="Fulton B."/>
            <person name="Xu J."/>
            <person name="Minx P."/>
            <person name="Pepin K.H."/>
            <person name="Johnson M."/>
            <person name="Bhonagiri V."/>
            <person name="Nash W.E."/>
            <person name="Mardis E.R."/>
            <person name="Wilson R.K."/>
        </authorList>
    </citation>
    <scope>NUCLEOTIDE SEQUENCE [LARGE SCALE GENOMIC DNA]</scope>
    <source>
        <strain evidence="5">DSM 10507 / JCM 14656 / S5a33</strain>
    </source>
</reference>
<dbReference type="InterPro" id="IPR013783">
    <property type="entry name" value="Ig-like_fold"/>
</dbReference>
<evidence type="ECO:0000256" key="3">
    <source>
        <dbReference type="SAM" id="SignalP"/>
    </source>
</evidence>
<dbReference type="GeneID" id="86822763"/>